<protein>
    <submittedName>
        <fullName evidence="1">Uncharacterized protein</fullName>
    </submittedName>
</protein>
<evidence type="ECO:0000313" key="1">
    <source>
        <dbReference type="EMBL" id="JAD66456.1"/>
    </source>
</evidence>
<name>A0A0A9BT24_ARUDO</name>
<sequence length="49" mass="5385">MSLFPCSSLPFSSSFERVASDWLPNSSLAFSIMPEPLCKIVSMPDFTSP</sequence>
<dbReference type="AlphaFoldDB" id="A0A0A9BT24"/>
<accession>A0A0A9BT24</accession>
<reference evidence="1" key="2">
    <citation type="journal article" date="2015" name="Data Brief">
        <title>Shoot transcriptome of the giant reed, Arundo donax.</title>
        <authorList>
            <person name="Barrero R.A."/>
            <person name="Guerrero F.D."/>
            <person name="Moolhuijzen P."/>
            <person name="Goolsby J.A."/>
            <person name="Tidwell J."/>
            <person name="Bellgard S.E."/>
            <person name="Bellgard M.I."/>
        </authorList>
    </citation>
    <scope>NUCLEOTIDE SEQUENCE</scope>
    <source>
        <tissue evidence="1">Shoot tissue taken approximately 20 cm above the soil surface</tissue>
    </source>
</reference>
<proteinExistence type="predicted"/>
<reference evidence="1" key="1">
    <citation type="submission" date="2014-09" db="EMBL/GenBank/DDBJ databases">
        <authorList>
            <person name="Magalhaes I.L.F."/>
            <person name="Oliveira U."/>
            <person name="Santos F.R."/>
            <person name="Vidigal T.H.D.A."/>
            <person name="Brescovit A.D."/>
            <person name="Santos A.J."/>
        </authorList>
    </citation>
    <scope>NUCLEOTIDE SEQUENCE</scope>
    <source>
        <tissue evidence="1">Shoot tissue taken approximately 20 cm above the soil surface</tissue>
    </source>
</reference>
<dbReference type="EMBL" id="GBRH01231439">
    <property type="protein sequence ID" value="JAD66456.1"/>
    <property type="molecule type" value="Transcribed_RNA"/>
</dbReference>
<organism evidence="1">
    <name type="scientific">Arundo donax</name>
    <name type="common">Giant reed</name>
    <name type="synonym">Donax arundinaceus</name>
    <dbReference type="NCBI Taxonomy" id="35708"/>
    <lineage>
        <taxon>Eukaryota</taxon>
        <taxon>Viridiplantae</taxon>
        <taxon>Streptophyta</taxon>
        <taxon>Embryophyta</taxon>
        <taxon>Tracheophyta</taxon>
        <taxon>Spermatophyta</taxon>
        <taxon>Magnoliopsida</taxon>
        <taxon>Liliopsida</taxon>
        <taxon>Poales</taxon>
        <taxon>Poaceae</taxon>
        <taxon>PACMAD clade</taxon>
        <taxon>Arundinoideae</taxon>
        <taxon>Arundineae</taxon>
        <taxon>Arundo</taxon>
    </lineage>
</organism>